<gene>
    <name evidence="4" type="ORF">CYMTET_4857</name>
</gene>
<evidence type="ECO:0000256" key="3">
    <source>
        <dbReference type="PROSITE-ProRule" id="PRU00023"/>
    </source>
</evidence>
<dbReference type="PROSITE" id="PS50297">
    <property type="entry name" value="ANK_REP_REGION"/>
    <property type="match status" value="1"/>
</dbReference>
<evidence type="ECO:0000313" key="4">
    <source>
        <dbReference type="EMBL" id="KAK3287633.1"/>
    </source>
</evidence>
<dbReference type="InterPro" id="IPR002110">
    <property type="entry name" value="Ankyrin_rpt"/>
</dbReference>
<dbReference type="PANTHER" id="PTHR24171:SF8">
    <property type="entry name" value="BRCA1-ASSOCIATED RING DOMAIN PROTEIN 1"/>
    <property type="match status" value="1"/>
</dbReference>
<dbReference type="EMBL" id="LGRX02000779">
    <property type="protein sequence ID" value="KAK3287633.1"/>
    <property type="molecule type" value="Genomic_DNA"/>
</dbReference>
<feature type="repeat" description="ANK" evidence="3">
    <location>
        <begin position="130"/>
        <end position="162"/>
    </location>
</feature>
<sequence length="293" mass="32184">MSESNRPAWLDDKDSEEMKKSASQAEYIVSRLPEFGSLMSGNFSTRDAAKLLAEAVAQGYLELTVTLLDRGADVNSVQRFHVPALLRVQEQVKEHREEDDSWVVKEKPHKVKIVDLLLKHGADIHAHRSRGYTALHDAVAAGDIETMKLLIANGADVNGREVRNDGGSKQYTPVFHKCANLDEGVDASVVPEMIKILVDAGADINRQDNDQKTTALHETVFKGKCEIAKALIAAGISPEIRDERSLTALELAKKVNNPNDIVQCLKDCGARDYVEEEKIAAQSAQVKACCTIV</sequence>
<dbReference type="SUPFAM" id="SSF48403">
    <property type="entry name" value="Ankyrin repeat"/>
    <property type="match status" value="1"/>
</dbReference>
<proteinExistence type="predicted"/>
<dbReference type="SMART" id="SM00248">
    <property type="entry name" value="ANK"/>
    <property type="match status" value="4"/>
</dbReference>
<dbReference type="Gene3D" id="1.25.40.20">
    <property type="entry name" value="Ankyrin repeat-containing domain"/>
    <property type="match status" value="2"/>
</dbReference>
<evidence type="ECO:0000313" key="5">
    <source>
        <dbReference type="Proteomes" id="UP001190700"/>
    </source>
</evidence>
<name>A0AAE0H0I5_9CHLO</name>
<dbReference type="PANTHER" id="PTHR24171">
    <property type="entry name" value="ANKYRIN REPEAT DOMAIN-CONTAINING PROTEIN 39-RELATED"/>
    <property type="match status" value="1"/>
</dbReference>
<dbReference type="Proteomes" id="UP001190700">
    <property type="component" value="Unassembled WGS sequence"/>
</dbReference>
<reference evidence="4 5" key="1">
    <citation type="journal article" date="2015" name="Genome Biol. Evol.">
        <title>Comparative Genomics of a Bacterivorous Green Alga Reveals Evolutionary Causalities and Consequences of Phago-Mixotrophic Mode of Nutrition.</title>
        <authorList>
            <person name="Burns J.A."/>
            <person name="Paasch A."/>
            <person name="Narechania A."/>
            <person name="Kim E."/>
        </authorList>
    </citation>
    <scope>NUCLEOTIDE SEQUENCE [LARGE SCALE GENOMIC DNA]</scope>
    <source>
        <strain evidence="4 5">PLY_AMNH</strain>
    </source>
</reference>
<comment type="caution">
    <text evidence="4">The sequence shown here is derived from an EMBL/GenBank/DDBJ whole genome shotgun (WGS) entry which is preliminary data.</text>
</comment>
<feature type="repeat" description="ANK" evidence="3">
    <location>
        <begin position="211"/>
        <end position="243"/>
    </location>
</feature>
<feature type="repeat" description="ANK" evidence="3">
    <location>
        <begin position="47"/>
        <end position="79"/>
    </location>
</feature>
<dbReference type="GO" id="GO:0085020">
    <property type="term" value="P:protein K6-linked ubiquitination"/>
    <property type="evidence" value="ECO:0007669"/>
    <property type="project" value="TreeGrafter"/>
</dbReference>
<dbReference type="PROSITE" id="PS50088">
    <property type="entry name" value="ANK_REPEAT"/>
    <property type="match status" value="3"/>
</dbReference>
<accession>A0AAE0H0I5</accession>
<keyword evidence="1" id="KW-0677">Repeat</keyword>
<evidence type="ECO:0000256" key="1">
    <source>
        <dbReference type="ARBA" id="ARBA00022737"/>
    </source>
</evidence>
<dbReference type="PRINTS" id="PR01415">
    <property type="entry name" value="ANKYRIN"/>
</dbReference>
<protein>
    <submittedName>
        <fullName evidence="4">Uncharacterized protein</fullName>
    </submittedName>
</protein>
<dbReference type="Pfam" id="PF12796">
    <property type="entry name" value="Ank_2"/>
    <property type="match status" value="2"/>
</dbReference>
<keyword evidence="5" id="KW-1185">Reference proteome</keyword>
<evidence type="ECO:0000256" key="2">
    <source>
        <dbReference type="ARBA" id="ARBA00023043"/>
    </source>
</evidence>
<keyword evidence="2 3" id="KW-0040">ANK repeat</keyword>
<organism evidence="4 5">
    <name type="scientific">Cymbomonas tetramitiformis</name>
    <dbReference type="NCBI Taxonomy" id="36881"/>
    <lineage>
        <taxon>Eukaryota</taxon>
        <taxon>Viridiplantae</taxon>
        <taxon>Chlorophyta</taxon>
        <taxon>Pyramimonadophyceae</taxon>
        <taxon>Pyramimonadales</taxon>
        <taxon>Pyramimonadaceae</taxon>
        <taxon>Cymbomonas</taxon>
    </lineage>
</organism>
<dbReference type="GO" id="GO:0004842">
    <property type="term" value="F:ubiquitin-protein transferase activity"/>
    <property type="evidence" value="ECO:0007669"/>
    <property type="project" value="TreeGrafter"/>
</dbReference>
<dbReference type="InterPro" id="IPR036770">
    <property type="entry name" value="Ankyrin_rpt-contain_sf"/>
</dbReference>
<dbReference type="AlphaFoldDB" id="A0AAE0H0I5"/>